<evidence type="ECO:0000313" key="3">
    <source>
        <dbReference type="Proteomes" id="UP000179642"/>
    </source>
</evidence>
<sequence length="280" mass="31534">MPQRLVITGRSQEPRGRFAEELRRLRSERGPSLRDLAKEVGWDASLFSKMESGRTLGGPEVVQALDQYYGTPGLLVTLWELAVADPTQFKEQYRRYMLLESEAVSLWHYGVSILPGLLQTDGYARELLALGGAKGEELDQQVEARTSRRELLEGVDAPPFRALLGEAVLRTPLRDPSEWRVQLESLLEASERPHVTIQVLPQHVGLHGLVSTAVMFLRMPGGRTVAYTENAHRGELVEENASVERLHRAYDAMRDVALIPAESRKFIMRMLEEMPCESST</sequence>
<dbReference type="Pfam" id="PF13560">
    <property type="entry name" value="HTH_31"/>
    <property type="match status" value="1"/>
</dbReference>
<evidence type="ECO:0000313" key="2">
    <source>
        <dbReference type="EMBL" id="OIK05607.1"/>
    </source>
</evidence>
<evidence type="ECO:0000259" key="1">
    <source>
        <dbReference type="PROSITE" id="PS50943"/>
    </source>
</evidence>
<accession>A0A1S2QIY0</accession>
<dbReference type="Proteomes" id="UP000179642">
    <property type="component" value="Unassembled WGS sequence"/>
</dbReference>
<protein>
    <submittedName>
        <fullName evidence="2">Transcriptional regulator</fullName>
    </submittedName>
</protein>
<dbReference type="RefSeq" id="WP_071380772.1">
    <property type="nucleotide sequence ID" value="NZ_MLYO01000019.1"/>
</dbReference>
<dbReference type="GO" id="GO:0003677">
    <property type="term" value="F:DNA binding"/>
    <property type="evidence" value="ECO:0007669"/>
    <property type="project" value="InterPro"/>
</dbReference>
<organism evidence="2 3">
    <name type="scientific">Streptomyces monashensis</name>
    <dbReference type="NCBI Taxonomy" id="1678012"/>
    <lineage>
        <taxon>Bacteria</taxon>
        <taxon>Bacillati</taxon>
        <taxon>Actinomycetota</taxon>
        <taxon>Actinomycetes</taxon>
        <taxon>Kitasatosporales</taxon>
        <taxon>Streptomycetaceae</taxon>
        <taxon>Streptomyces</taxon>
    </lineage>
</organism>
<dbReference type="Gene3D" id="1.10.260.40">
    <property type="entry name" value="lambda repressor-like DNA-binding domains"/>
    <property type="match status" value="1"/>
</dbReference>
<reference evidence="2 3" key="1">
    <citation type="submission" date="2016-10" db="EMBL/GenBank/DDBJ databases">
        <title>Genome sequence of Streptomyces sp. MUSC 1.</title>
        <authorList>
            <person name="Lee L.-H."/>
            <person name="Ser H.-L."/>
            <person name="Law J.W.-F."/>
        </authorList>
    </citation>
    <scope>NUCLEOTIDE SEQUENCE [LARGE SCALE GENOMIC DNA]</scope>
    <source>
        <strain evidence="2 3">MUSC 1</strain>
    </source>
</reference>
<dbReference type="SUPFAM" id="SSF47413">
    <property type="entry name" value="lambda repressor-like DNA-binding domains"/>
    <property type="match status" value="1"/>
</dbReference>
<dbReference type="AlphaFoldDB" id="A0A1S2QIY0"/>
<dbReference type="InterPro" id="IPR001387">
    <property type="entry name" value="Cro/C1-type_HTH"/>
</dbReference>
<dbReference type="CDD" id="cd00093">
    <property type="entry name" value="HTH_XRE"/>
    <property type="match status" value="1"/>
</dbReference>
<dbReference type="SMART" id="SM00530">
    <property type="entry name" value="HTH_XRE"/>
    <property type="match status" value="1"/>
</dbReference>
<proteinExistence type="predicted"/>
<gene>
    <name evidence="2" type="ORF">BIV23_11950</name>
</gene>
<dbReference type="Pfam" id="PF19054">
    <property type="entry name" value="DUF5753"/>
    <property type="match status" value="1"/>
</dbReference>
<dbReference type="OrthoDB" id="4273809at2"/>
<dbReference type="InterPro" id="IPR043917">
    <property type="entry name" value="DUF5753"/>
</dbReference>
<feature type="domain" description="HTH cro/C1-type" evidence="1">
    <location>
        <begin position="22"/>
        <end position="75"/>
    </location>
</feature>
<comment type="caution">
    <text evidence="2">The sequence shown here is derived from an EMBL/GenBank/DDBJ whole genome shotgun (WGS) entry which is preliminary data.</text>
</comment>
<dbReference type="PROSITE" id="PS50943">
    <property type="entry name" value="HTH_CROC1"/>
    <property type="match status" value="1"/>
</dbReference>
<dbReference type="InterPro" id="IPR010982">
    <property type="entry name" value="Lambda_DNA-bd_dom_sf"/>
</dbReference>
<name>A0A1S2QIY0_9ACTN</name>
<dbReference type="EMBL" id="MLYO01000019">
    <property type="protein sequence ID" value="OIK05607.1"/>
    <property type="molecule type" value="Genomic_DNA"/>
</dbReference>
<keyword evidence="3" id="KW-1185">Reference proteome</keyword>